<dbReference type="AlphaFoldDB" id="A0A917JBN1"/>
<evidence type="ECO:0008006" key="3">
    <source>
        <dbReference type="Google" id="ProtNLM"/>
    </source>
</evidence>
<organism evidence="1 2">
    <name type="scientific">Mucilaginibacter galii</name>
    <dbReference type="NCBI Taxonomy" id="2005073"/>
    <lineage>
        <taxon>Bacteria</taxon>
        <taxon>Pseudomonadati</taxon>
        <taxon>Bacteroidota</taxon>
        <taxon>Sphingobacteriia</taxon>
        <taxon>Sphingobacteriales</taxon>
        <taxon>Sphingobacteriaceae</taxon>
        <taxon>Mucilaginibacter</taxon>
    </lineage>
</organism>
<evidence type="ECO:0000313" key="2">
    <source>
        <dbReference type="Proteomes" id="UP000662074"/>
    </source>
</evidence>
<keyword evidence="2" id="KW-1185">Reference proteome</keyword>
<evidence type="ECO:0000313" key="1">
    <source>
        <dbReference type="EMBL" id="GGI52378.1"/>
    </source>
</evidence>
<reference evidence="1" key="1">
    <citation type="journal article" date="2014" name="Int. J. Syst. Evol. Microbiol.">
        <title>Complete genome sequence of Corynebacterium casei LMG S-19264T (=DSM 44701T), isolated from a smear-ripened cheese.</title>
        <authorList>
            <consortium name="US DOE Joint Genome Institute (JGI-PGF)"/>
            <person name="Walter F."/>
            <person name="Albersmeier A."/>
            <person name="Kalinowski J."/>
            <person name="Ruckert C."/>
        </authorList>
    </citation>
    <scope>NUCLEOTIDE SEQUENCE</scope>
    <source>
        <strain evidence="1">CCM 8711</strain>
    </source>
</reference>
<dbReference type="Proteomes" id="UP000662074">
    <property type="component" value="Unassembled WGS sequence"/>
</dbReference>
<gene>
    <name evidence="1" type="ORF">GCM10011425_35900</name>
</gene>
<proteinExistence type="predicted"/>
<accession>A0A917JBN1</accession>
<dbReference type="RefSeq" id="WP_188418491.1">
    <property type="nucleotide sequence ID" value="NZ_BMDO01000012.1"/>
</dbReference>
<comment type="caution">
    <text evidence="1">The sequence shown here is derived from an EMBL/GenBank/DDBJ whole genome shotgun (WGS) entry which is preliminary data.</text>
</comment>
<sequence length="69" mass="8032">MELPEDYKPVDEQVLRTLKHDVKNQLSNINLAIEQLRYELENPTEDCIFYMDTIAASCRAINNMMKDVG</sequence>
<protein>
    <recommendedName>
        <fullName evidence="3">Histidine kinase</fullName>
    </recommendedName>
</protein>
<name>A0A917JBN1_9SPHI</name>
<dbReference type="EMBL" id="BMDO01000012">
    <property type="protein sequence ID" value="GGI52378.1"/>
    <property type="molecule type" value="Genomic_DNA"/>
</dbReference>
<reference evidence="1" key="2">
    <citation type="submission" date="2020-09" db="EMBL/GenBank/DDBJ databases">
        <authorList>
            <person name="Sun Q."/>
            <person name="Sedlacek I."/>
        </authorList>
    </citation>
    <scope>NUCLEOTIDE SEQUENCE</scope>
    <source>
        <strain evidence="1">CCM 8711</strain>
    </source>
</reference>